<accession>A0A1A9HZ50</accession>
<name>A0A1A9HZ50_9BACT</name>
<dbReference type="PANTHER" id="PTHR12121">
    <property type="entry name" value="CARBON CATABOLITE REPRESSOR PROTEIN 4"/>
    <property type="match status" value="1"/>
</dbReference>
<dbReference type="PANTHER" id="PTHR12121:SF36">
    <property type="entry name" value="ENDONUCLEASE_EXONUCLEASE_PHOSPHATASE DOMAIN-CONTAINING PROTEIN"/>
    <property type="match status" value="1"/>
</dbReference>
<evidence type="ECO:0000259" key="2">
    <source>
        <dbReference type="Pfam" id="PF03372"/>
    </source>
</evidence>
<dbReference type="OrthoDB" id="9793162at2"/>
<organism evidence="3 4">
    <name type="scientific">Niabella ginsenosidivorans</name>
    <dbReference type="NCBI Taxonomy" id="1176587"/>
    <lineage>
        <taxon>Bacteria</taxon>
        <taxon>Pseudomonadati</taxon>
        <taxon>Bacteroidota</taxon>
        <taxon>Chitinophagia</taxon>
        <taxon>Chitinophagales</taxon>
        <taxon>Chitinophagaceae</taxon>
        <taxon>Niabella</taxon>
    </lineage>
</organism>
<dbReference type="RefSeq" id="WP_067750927.1">
    <property type="nucleotide sequence ID" value="NZ_CP015772.1"/>
</dbReference>
<evidence type="ECO:0000256" key="1">
    <source>
        <dbReference type="SAM" id="SignalP"/>
    </source>
</evidence>
<dbReference type="Gene3D" id="3.60.10.10">
    <property type="entry name" value="Endonuclease/exonuclease/phosphatase"/>
    <property type="match status" value="1"/>
</dbReference>
<dbReference type="KEGG" id="nia:A8C56_01085"/>
<sequence>MKKIEKLAGFGYFLLAMLLPAAALAQSAKEMRVMTYNIRYKNTIDSINNWDNRKANVAALIKYHQAGIIGMQEAFLSQIADLEKDLPGYKWYGVPRVTGSNGECNPVFYREDLYTLLDKGTFWYSETPYIKESKSWDAYYPRIASWCKFRDKRSGREFFFFNTHFDHRGAIARTKSAEVLRYQIDSIAKNTPVIVTGDFNSMPSSTAYETMTKDGALRDALLITETPHYGPVNSAGGFFVSTQPIRARIDYIFVSKNVKVLQHATLSDQQEGRYYSDHLPVLSVVELVR</sequence>
<feature type="domain" description="Endonuclease/exonuclease/phosphatase" evidence="2">
    <location>
        <begin position="34"/>
        <end position="278"/>
    </location>
</feature>
<dbReference type="Proteomes" id="UP000077667">
    <property type="component" value="Chromosome"/>
</dbReference>
<dbReference type="InterPro" id="IPR050410">
    <property type="entry name" value="CCR4/nocturin_mRNA_transcr"/>
</dbReference>
<dbReference type="Pfam" id="PF03372">
    <property type="entry name" value="Exo_endo_phos"/>
    <property type="match status" value="1"/>
</dbReference>
<protein>
    <recommendedName>
        <fullName evidence="2">Endonuclease/exonuclease/phosphatase domain-containing protein</fullName>
    </recommendedName>
</protein>
<reference evidence="3 4" key="1">
    <citation type="submission" date="2016-05" db="EMBL/GenBank/DDBJ databases">
        <title>Niabella ginsenosidivorans BS26 whole genome sequencing.</title>
        <authorList>
            <person name="Im W.T."/>
            <person name="Siddiqi M.Z."/>
        </authorList>
    </citation>
    <scope>NUCLEOTIDE SEQUENCE [LARGE SCALE GENOMIC DNA]</scope>
    <source>
        <strain evidence="3 4">BS26</strain>
    </source>
</reference>
<dbReference type="EMBL" id="CP015772">
    <property type="protein sequence ID" value="ANH79751.1"/>
    <property type="molecule type" value="Genomic_DNA"/>
</dbReference>
<evidence type="ECO:0000313" key="4">
    <source>
        <dbReference type="Proteomes" id="UP000077667"/>
    </source>
</evidence>
<dbReference type="CDD" id="cd09083">
    <property type="entry name" value="EEP-1"/>
    <property type="match status" value="1"/>
</dbReference>
<evidence type="ECO:0000313" key="3">
    <source>
        <dbReference type="EMBL" id="ANH79751.1"/>
    </source>
</evidence>
<dbReference type="InterPro" id="IPR005135">
    <property type="entry name" value="Endo/exonuclease/phosphatase"/>
</dbReference>
<dbReference type="SUPFAM" id="SSF56219">
    <property type="entry name" value="DNase I-like"/>
    <property type="match status" value="1"/>
</dbReference>
<keyword evidence="1" id="KW-0732">Signal</keyword>
<dbReference type="GO" id="GO:0000175">
    <property type="term" value="F:3'-5'-RNA exonuclease activity"/>
    <property type="evidence" value="ECO:0007669"/>
    <property type="project" value="TreeGrafter"/>
</dbReference>
<dbReference type="STRING" id="1176587.A8C56_01085"/>
<feature type="signal peptide" evidence="1">
    <location>
        <begin position="1"/>
        <end position="25"/>
    </location>
</feature>
<dbReference type="AlphaFoldDB" id="A0A1A9HZ50"/>
<proteinExistence type="predicted"/>
<dbReference type="InterPro" id="IPR036691">
    <property type="entry name" value="Endo/exonu/phosph_ase_sf"/>
</dbReference>
<gene>
    <name evidence="3" type="ORF">A8C56_01085</name>
</gene>
<feature type="chain" id="PRO_5008389627" description="Endonuclease/exonuclease/phosphatase domain-containing protein" evidence="1">
    <location>
        <begin position="26"/>
        <end position="289"/>
    </location>
</feature>
<keyword evidence="4" id="KW-1185">Reference proteome</keyword>